<dbReference type="RefSeq" id="XP_007869699.1">
    <property type="nucleotide sequence ID" value="XM_007871508.1"/>
</dbReference>
<dbReference type="Proteomes" id="UP000030669">
    <property type="component" value="Unassembled WGS sequence"/>
</dbReference>
<dbReference type="GeneID" id="19309797"/>
<feature type="compositionally biased region" description="Basic and acidic residues" evidence="1">
    <location>
        <begin position="181"/>
        <end position="197"/>
    </location>
</feature>
<proteinExistence type="predicted"/>
<dbReference type="GO" id="GO:0046983">
    <property type="term" value="F:protein dimerization activity"/>
    <property type="evidence" value="ECO:0007669"/>
    <property type="project" value="InterPro"/>
</dbReference>
<dbReference type="Gene3D" id="4.10.280.10">
    <property type="entry name" value="Helix-loop-helix DNA-binding domain"/>
    <property type="match status" value="1"/>
</dbReference>
<evidence type="ECO:0000256" key="1">
    <source>
        <dbReference type="SAM" id="MobiDB-lite"/>
    </source>
</evidence>
<evidence type="ECO:0000259" key="2">
    <source>
        <dbReference type="PROSITE" id="PS50888"/>
    </source>
</evidence>
<feature type="domain" description="BHLH" evidence="2">
    <location>
        <begin position="186"/>
        <end position="252"/>
    </location>
</feature>
<feature type="region of interest" description="Disordered" evidence="1">
    <location>
        <begin position="366"/>
        <end position="431"/>
    </location>
</feature>
<dbReference type="EMBL" id="KB469309">
    <property type="protein sequence ID" value="EPQ51801.1"/>
    <property type="molecule type" value="Genomic_DNA"/>
</dbReference>
<gene>
    <name evidence="3" type="ORF">GLOTRDRAFT_96064</name>
</gene>
<dbReference type="InterPro" id="IPR011598">
    <property type="entry name" value="bHLH_dom"/>
</dbReference>
<dbReference type="HOGENOM" id="CLU_491793_0_0_1"/>
<dbReference type="OMA" id="WLPHPYV"/>
<protein>
    <recommendedName>
        <fullName evidence="2">BHLH domain-containing protein</fullName>
    </recommendedName>
</protein>
<name>S7PVY5_GLOTA</name>
<dbReference type="SMART" id="SM00353">
    <property type="entry name" value="HLH"/>
    <property type="match status" value="1"/>
</dbReference>
<feature type="region of interest" description="Disordered" evidence="1">
    <location>
        <begin position="100"/>
        <end position="199"/>
    </location>
</feature>
<evidence type="ECO:0000313" key="4">
    <source>
        <dbReference type="Proteomes" id="UP000030669"/>
    </source>
</evidence>
<dbReference type="InterPro" id="IPR036638">
    <property type="entry name" value="HLH_DNA-bd_sf"/>
</dbReference>
<accession>S7PVY5</accession>
<dbReference type="eggNOG" id="KOG4304">
    <property type="taxonomic scope" value="Eukaryota"/>
</dbReference>
<feature type="compositionally biased region" description="Polar residues" evidence="1">
    <location>
        <begin position="329"/>
        <end position="345"/>
    </location>
</feature>
<reference evidence="3 4" key="1">
    <citation type="journal article" date="2012" name="Science">
        <title>The Paleozoic origin of enzymatic lignin decomposition reconstructed from 31 fungal genomes.</title>
        <authorList>
            <person name="Floudas D."/>
            <person name="Binder M."/>
            <person name="Riley R."/>
            <person name="Barry K."/>
            <person name="Blanchette R.A."/>
            <person name="Henrissat B."/>
            <person name="Martinez A.T."/>
            <person name="Otillar R."/>
            <person name="Spatafora J.W."/>
            <person name="Yadav J.S."/>
            <person name="Aerts A."/>
            <person name="Benoit I."/>
            <person name="Boyd A."/>
            <person name="Carlson A."/>
            <person name="Copeland A."/>
            <person name="Coutinho P.M."/>
            <person name="de Vries R.P."/>
            <person name="Ferreira P."/>
            <person name="Findley K."/>
            <person name="Foster B."/>
            <person name="Gaskell J."/>
            <person name="Glotzer D."/>
            <person name="Gorecki P."/>
            <person name="Heitman J."/>
            <person name="Hesse C."/>
            <person name="Hori C."/>
            <person name="Igarashi K."/>
            <person name="Jurgens J.A."/>
            <person name="Kallen N."/>
            <person name="Kersten P."/>
            <person name="Kohler A."/>
            <person name="Kuees U."/>
            <person name="Kumar T.K.A."/>
            <person name="Kuo A."/>
            <person name="LaButti K."/>
            <person name="Larrondo L.F."/>
            <person name="Lindquist E."/>
            <person name="Ling A."/>
            <person name="Lombard V."/>
            <person name="Lucas S."/>
            <person name="Lundell T."/>
            <person name="Martin R."/>
            <person name="McLaughlin D.J."/>
            <person name="Morgenstern I."/>
            <person name="Morin E."/>
            <person name="Murat C."/>
            <person name="Nagy L.G."/>
            <person name="Nolan M."/>
            <person name="Ohm R.A."/>
            <person name="Patyshakuliyeva A."/>
            <person name="Rokas A."/>
            <person name="Ruiz-Duenas F.J."/>
            <person name="Sabat G."/>
            <person name="Salamov A."/>
            <person name="Samejima M."/>
            <person name="Schmutz J."/>
            <person name="Slot J.C."/>
            <person name="St John F."/>
            <person name="Stenlid J."/>
            <person name="Sun H."/>
            <person name="Sun S."/>
            <person name="Syed K."/>
            <person name="Tsang A."/>
            <person name="Wiebenga A."/>
            <person name="Young D."/>
            <person name="Pisabarro A."/>
            <person name="Eastwood D.C."/>
            <person name="Martin F."/>
            <person name="Cullen D."/>
            <person name="Grigoriev I.V."/>
            <person name="Hibbett D.S."/>
        </authorList>
    </citation>
    <scope>NUCLEOTIDE SEQUENCE [LARGE SCALE GENOMIC DNA]</scope>
    <source>
        <strain evidence="3 4">ATCC 11539</strain>
    </source>
</reference>
<feature type="region of interest" description="Disordered" evidence="1">
    <location>
        <begin position="263"/>
        <end position="345"/>
    </location>
</feature>
<dbReference type="SUPFAM" id="SSF47459">
    <property type="entry name" value="HLH, helix-loop-helix DNA-binding domain"/>
    <property type="match status" value="1"/>
</dbReference>
<keyword evidence="4" id="KW-1185">Reference proteome</keyword>
<dbReference type="OrthoDB" id="690068at2759"/>
<feature type="compositionally biased region" description="Low complexity" evidence="1">
    <location>
        <begin position="125"/>
        <end position="139"/>
    </location>
</feature>
<organism evidence="3 4">
    <name type="scientific">Gloeophyllum trabeum (strain ATCC 11539 / FP-39264 / Madison 617)</name>
    <name type="common">Brown rot fungus</name>
    <dbReference type="NCBI Taxonomy" id="670483"/>
    <lineage>
        <taxon>Eukaryota</taxon>
        <taxon>Fungi</taxon>
        <taxon>Dikarya</taxon>
        <taxon>Basidiomycota</taxon>
        <taxon>Agaricomycotina</taxon>
        <taxon>Agaricomycetes</taxon>
        <taxon>Gloeophyllales</taxon>
        <taxon>Gloeophyllaceae</taxon>
        <taxon>Gloeophyllum</taxon>
    </lineage>
</organism>
<evidence type="ECO:0000313" key="3">
    <source>
        <dbReference type="EMBL" id="EPQ51801.1"/>
    </source>
</evidence>
<feature type="compositionally biased region" description="Acidic residues" evidence="1">
    <location>
        <begin position="289"/>
        <end position="311"/>
    </location>
</feature>
<dbReference type="AlphaFoldDB" id="S7PVY5"/>
<dbReference type="PROSITE" id="PS50888">
    <property type="entry name" value="BHLH"/>
    <property type="match status" value="1"/>
</dbReference>
<dbReference type="Pfam" id="PF00010">
    <property type="entry name" value="HLH"/>
    <property type="match status" value="1"/>
</dbReference>
<sequence length="554" mass="59879">MAIIYLKLATRHWYIESTEAGDFGISPAARLLNVLFPWEAGPTATAPQKIPWLANGLGSGLTPTKDTALSILVAARVRAAANQIAAILVHSPGAHDAMDKGPQLLPAYTGSCNPPRRAKRLRTDSLSQPAASSSASAQQHKILPKPSASVDLDSDAGESDSTTPPPPPRRRGRKPGVLSRSARESLRKENHSRIEKARRTKINDALATLRELVPATYPREVEEGKVKTKRDEKQKEFKLEVLVRTVAYMQDLIAKVKIFEDGQCPSCGGDRKAPAAAVDTGAKRKRPVEDEEPYEPETEEDELHSDGEGEEPAASRPKPQAKQRVENKPQGTSPEPISATPTMLPSISSWLPKPYMDPSYIALSTSTSTSPQIHPHVPALQLPSPPSSTQFRPTASTQLPPSLALPSPHATPLLTSAFSPPPRRRAESLSLPQAWTVDDESAASMLLRISSSSSSSSDDANAGVIARAGREEVGIQDGQGVSHEQKAFMPFYYVLSMEHDGKGGEKVLSLRCSCMDAGSRLSPMQAASDWPASESTYIEVQFDSWNGFIALTKF</sequence>
<dbReference type="KEGG" id="gtr:GLOTRDRAFT_96064"/>
<feature type="compositionally biased region" description="Low complexity" evidence="1">
    <location>
        <begin position="395"/>
        <end position="416"/>
    </location>
</feature>